<feature type="domain" description="Acyl-CoA dehydrogenase/oxidase C-terminal" evidence="11">
    <location>
        <begin position="237"/>
        <end position="385"/>
    </location>
</feature>
<dbReference type="InterPro" id="IPR009075">
    <property type="entry name" value="AcylCo_DH/oxidase_C"/>
</dbReference>
<evidence type="ECO:0000259" key="11">
    <source>
        <dbReference type="Pfam" id="PF00441"/>
    </source>
</evidence>
<dbReference type="GO" id="GO:0050660">
    <property type="term" value="F:flavin adenine dinucleotide binding"/>
    <property type="evidence" value="ECO:0007669"/>
    <property type="project" value="InterPro"/>
</dbReference>
<evidence type="ECO:0000256" key="3">
    <source>
        <dbReference type="ARBA" id="ARBA00009347"/>
    </source>
</evidence>
<comment type="pathway">
    <text evidence="2">Siderophore biosynthesis; mycobactin biosynthesis.</text>
</comment>
<evidence type="ECO:0000256" key="7">
    <source>
        <dbReference type="ARBA" id="ARBA00037085"/>
    </source>
</evidence>
<dbReference type="PANTHER" id="PTHR48083">
    <property type="entry name" value="MEDIUM-CHAIN SPECIFIC ACYL-COA DEHYDROGENASE, MITOCHONDRIAL-RELATED"/>
    <property type="match status" value="1"/>
</dbReference>
<dbReference type="GO" id="GO:0033539">
    <property type="term" value="P:fatty acid beta-oxidation using acyl-CoA dehydrogenase"/>
    <property type="evidence" value="ECO:0007669"/>
    <property type="project" value="TreeGrafter"/>
</dbReference>
<dbReference type="GO" id="GO:0005737">
    <property type="term" value="C:cytoplasm"/>
    <property type="evidence" value="ECO:0007669"/>
    <property type="project" value="TreeGrafter"/>
</dbReference>
<comment type="cofactor">
    <cofactor evidence="1 10">
        <name>FAD</name>
        <dbReference type="ChEBI" id="CHEBI:57692"/>
    </cofactor>
</comment>
<dbReference type="FunFam" id="1.20.140.10:FF:000001">
    <property type="entry name" value="Acyl-CoA dehydrogenase"/>
    <property type="match status" value="1"/>
</dbReference>
<comment type="caution">
    <text evidence="14">The sequence shown here is derived from an EMBL/GenBank/DDBJ whole genome shotgun (WGS) entry which is preliminary data.</text>
</comment>
<dbReference type="GO" id="GO:0003995">
    <property type="term" value="F:acyl-CoA dehydrogenase activity"/>
    <property type="evidence" value="ECO:0007669"/>
    <property type="project" value="InterPro"/>
</dbReference>
<name>A0A3N1D4L4_9ACTN</name>
<dbReference type="PROSITE" id="PS00073">
    <property type="entry name" value="ACYL_COA_DH_2"/>
    <property type="match status" value="1"/>
</dbReference>
<feature type="domain" description="Acyl-CoA dehydrogenase/oxidase N-terminal" evidence="13">
    <location>
        <begin position="15"/>
        <end position="126"/>
    </location>
</feature>
<organism evidence="14 15">
    <name type="scientific">Actinocorallia herbida</name>
    <dbReference type="NCBI Taxonomy" id="58109"/>
    <lineage>
        <taxon>Bacteria</taxon>
        <taxon>Bacillati</taxon>
        <taxon>Actinomycetota</taxon>
        <taxon>Actinomycetes</taxon>
        <taxon>Streptosporangiales</taxon>
        <taxon>Thermomonosporaceae</taxon>
        <taxon>Actinocorallia</taxon>
    </lineage>
</organism>
<keyword evidence="15" id="KW-1185">Reference proteome</keyword>
<dbReference type="Pfam" id="PF02771">
    <property type="entry name" value="Acyl-CoA_dh_N"/>
    <property type="match status" value="1"/>
</dbReference>
<dbReference type="InterPro" id="IPR009100">
    <property type="entry name" value="AcylCoA_DH/oxidase_NM_dom_sf"/>
</dbReference>
<comment type="similarity">
    <text evidence="3 10">Belongs to the acyl-CoA dehydrogenase family.</text>
</comment>
<dbReference type="InterPro" id="IPR036250">
    <property type="entry name" value="AcylCo_DH-like_C"/>
</dbReference>
<dbReference type="PROSITE" id="PS00072">
    <property type="entry name" value="ACYL_COA_DH_1"/>
    <property type="match status" value="1"/>
</dbReference>
<dbReference type="Gene3D" id="2.40.110.10">
    <property type="entry name" value="Butyryl-CoA Dehydrogenase, subunit A, domain 2"/>
    <property type="match status" value="1"/>
</dbReference>
<dbReference type="InterPro" id="IPR013786">
    <property type="entry name" value="AcylCoA_DH/ox_N"/>
</dbReference>
<proteinExistence type="inferred from homology"/>
<evidence type="ECO:0000256" key="1">
    <source>
        <dbReference type="ARBA" id="ARBA00001974"/>
    </source>
</evidence>
<dbReference type="Proteomes" id="UP000272400">
    <property type="component" value="Unassembled WGS sequence"/>
</dbReference>
<dbReference type="PANTHER" id="PTHR48083:SF20">
    <property type="entry name" value="LONG-CHAIN SPECIFIC ACYL-COA DEHYDROGENASE, MITOCHONDRIAL"/>
    <property type="match status" value="1"/>
</dbReference>
<dbReference type="InterPro" id="IPR006089">
    <property type="entry name" value="Acyl-CoA_DH_CS"/>
</dbReference>
<keyword evidence="6 10" id="KW-0560">Oxidoreductase</keyword>
<dbReference type="InterPro" id="IPR046373">
    <property type="entry name" value="Acyl-CoA_Oxase/DH_mid-dom_sf"/>
</dbReference>
<dbReference type="AlphaFoldDB" id="A0A3N1D4L4"/>
<dbReference type="InterPro" id="IPR006091">
    <property type="entry name" value="Acyl-CoA_Oxase/DH_mid-dom"/>
</dbReference>
<evidence type="ECO:0000256" key="6">
    <source>
        <dbReference type="ARBA" id="ARBA00023002"/>
    </source>
</evidence>
<dbReference type="Gene3D" id="1.20.140.10">
    <property type="entry name" value="Butyryl-CoA Dehydrogenase, subunit A, domain 3"/>
    <property type="match status" value="1"/>
</dbReference>
<dbReference type="SUPFAM" id="SSF47203">
    <property type="entry name" value="Acyl-CoA dehydrogenase C-terminal domain-like"/>
    <property type="match status" value="1"/>
</dbReference>
<reference evidence="14 15" key="1">
    <citation type="submission" date="2018-11" db="EMBL/GenBank/DDBJ databases">
        <title>Sequencing the genomes of 1000 actinobacteria strains.</title>
        <authorList>
            <person name="Klenk H.-P."/>
        </authorList>
    </citation>
    <scope>NUCLEOTIDE SEQUENCE [LARGE SCALE GENOMIC DNA]</scope>
    <source>
        <strain evidence="14 15">DSM 44254</strain>
    </source>
</reference>
<dbReference type="Gene3D" id="1.10.540.10">
    <property type="entry name" value="Acyl-CoA dehydrogenase/oxidase, N-terminal domain"/>
    <property type="match status" value="1"/>
</dbReference>
<evidence type="ECO:0000256" key="9">
    <source>
        <dbReference type="ARBA" id="ARBA00042660"/>
    </source>
</evidence>
<evidence type="ECO:0000256" key="8">
    <source>
        <dbReference type="ARBA" id="ARBA00040394"/>
    </source>
</evidence>
<evidence type="ECO:0000313" key="14">
    <source>
        <dbReference type="EMBL" id="ROO88028.1"/>
    </source>
</evidence>
<dbReference type="Pfam" id="PF02770">
    <property type="entry name" value="Acyl-CoA_dh_M"/>
    <property type="match status" value="1"/>
</dbReference>
<evidence type="ECO:0000256" key="10">
    <source>
        <dbReference type="RuleBase" id="RU362125"/>
    </source>
</evidence>
<evidence type="ECO:0000256" key="4">
    <source>
        <dbReference type="ARBA" id="ARBA00022630"/>
    </source>
</evidence>
<evidence type="ECO:0000259" key="13">
    <source>
        <dbReference type="Pfam" id="PF02771"/>
    </source>
</evidence>
<accession>A0A3N1D4L4</accession>
<evidence type="ECO:0000259" key="12">
    <source>
        <dbReference type="Pfam" id="PF02770"/>
    </source>
</evidence>
<evidence type="ECO:0000313" key="15">
    <source>
        <dbReference type="Proteomes" id="UP000272400"/>
    </source>
</evidence>
<protein>
    <recommendedName>
        <fullName evidence="8">Acyl-[acyl-carrier-protein] dehydrogenase MbtN</fullName>
    </recommendedName>
    <alternativeName>
        <fullName evidence="9">Mycobactin synthase protein N</fullName>
    </alternativeName>
</protein>
<dbReference type="FunFam" id="2.40.110.10:FF:000002">
    <property type="entry name" value="Acyl-CoA dehydrogenase fadE12"/>
    <property type="match status" value="1"/>
</dbReference>
<evidence type="ECO:0000256" key="2">
    <source>
        <dbReference type="ARBA" id="ARBA00005102"/>
    </source>
</evidence>
<dbReference type="Pfam" id="PF00441">
    <property type="entry name" value="Acyl-CoA_dh_1"/>
    <property type="match status" value="1"/>
</dbReference>
<keyword evidence="4 10" id="KW-0285">Flavoprotein</keyword>
<keyword evidence="5 10" id="KW-0274">FAD</keyword>
<feature type="domain" description="Acyl-CoA oxidase/dehydrogenase middle" evidence="12">
    <location>
        <begin position="130"/>
        <end position="225"/>
    </location>
</feature>
<dbReference type="InterPro" id="IPR037069">
    <property type="entry name" value="AcylCoA_DH/ox_N_sf"/>
</dbReference>
<evidence type="ECO:0000256" key="5">
    <source>
        <dbReference type="ARBA" id="ARBA00022827"/>
    </source>
</evidence>
<dbReference type="EMBL" id="RJKE01000001">
    <property type="protein sequence ID" value="ROO88028.1"/>
    <property type="molecule type" value="Genomic_DNA"/>
</dbReference>
<gene>
    <name evidence="14" type="ORF">EDD29_5681</name>
</gene>
<dbReference type="SUPFAM" id="SSF56645">
    <property type="entry name" value="Acyl-CoA dehydrogenase NM domain-like"/>
    <property type="match status" value="1"/>
</dbReference>
<dbReference type="InterPro" id="IPR050741">
    <property type="entry name" value="Acyl-CoA_dehydrogenase"/>
</dbReference>
<dbReference type="FunFam" id="1.10.540.10:FF:000026">
    <property type="entry name" value="Acyl-CoA dehydrogenase medium chain"/>
    <property type="match status" value="1"/>
</dbReference>
<sequence>MIERLDGMERMVFAEEHEDFREVVARFYREEIVPEYAAWEAAGAPPRDFWRRAGELGLLGLQIPEEYGGSGAETFLLNVILTEECQAAGVALGGLRVHTDICMPYFLRYCTEEQRKRWMPRLVSGEAVAALAMSEPGAGSDVKSLTTRAVREGDHYVVNGAKTFISNGSSADLVITAVRTGAEGTREGISLLVIEADTPGFHRGRNLPKLGLKAQDLTELSFTDVRVPAENLLGEEGRGFEYLTANLAQERLSIAVNSQAAAAQALRTTLDYVRERKAFGTTVGAFQNTKFELAACATEVEAGQALLDRALLLHEQGRLTGHDAAKVKLYCTELQGRVVDRCLQLHGGYGYMLEYPITRAYADARVSRIYAGSSEVMKVIIAKSMGL</sequence>
<comment type="function">
    <text evidence="7">Catalyzes the dehydrogenation at the alpha-beta position of ACP-bound acyl chains. This results in the introduction of a double bond in the lipidic chain, which is further transferred to the epsilon-amino group of lysine residue in the mycobactin core by MbtK.</text>
</comment>
<dbReference type="RefSeq" id="WP_425454989.1">
    <property type="nucleotide sequence ID" value="NZ_RJKE01000001.1"/>
</dbReference>